<keyword evidence="4" id="KW-0564">Palmitate</keyword>
<dbReference type="Proteomes" id="UP001564408">
    <property type="component" value="Unassembled WGS sequence"/>
</dbReference>
<evidence type="ECO:0000256" key="3">
    <source>
        <dbReference type="ARBA" id="ARBA00023136"/>
    </source>
</evidence>
<evidence type="ECO:0000313" key="8">
    <source>
        <dbReference type="Proteomes" id="UP001564408"/>
    </source>
</evidence>
<keyword evidence="2" id="KW-0732">Signal</keyword>
<comment type="caution">
    <text evidence="7">The sequence shown here is derived from an EMBL/GenBank/DDBJ whole genome shotgun (WGS) entry which is preliminary data.</text>
</comment>
<dbReference type="RefSeq" id="WP_369666646.1">
    <property type="nucleotide sequence ID" value="NZ_JBDKXB010000007.1"/>
</dbReference>
<keyword evidence="6 7" id="KW-0449">Lipoprotein</keyword>
<evidence type="ECO:0000256" key="4">
    <source>
        <dbReference type="ARBA" id="ARBA00023139"/>
    </source>
</evidence>
<gene>
    <name evidence="7" type="ORF">ABC977_07510</name>
</gene>
<evidence type="ECO:0000313" key="7">
    <source>
        <dbReference type="EMBL" id="MEY6432256.1"/>
    </source>
</evidence>
<evidence type="ECO:0000256" key="6">
    <source>
        <dbReference type="ARBA" id="ARBA00023288"/>
    </source>
</evidence>
<dbReference type="EMBL" id="JBDKXB010000007">
    <property type="protein sequence ID" value="MEY6432256.1"/>
    <property type="molecule type" value="Genomic_DNA"/>
</dbReference>
<proteinExistence type="predicted"/>
<keyword evidence="5" id="KW-0998">Cell outer membrane</keyword>
<sequence>MLCWARYLFIAIVTVLGVGSIVSACGQKGALYLPDEPAVPAAPVADVPVVAVDPVTARDAE</sequence>
<keyword evidence="8" id="KW-1185">Reference proteome</keyword>
<keyword evidence="3" id="KW-0472">Membrane</keyword>
<organism evidence="7 8">
    <name type="scientific">Thioalkalicoccus limnaeus</name>
    <dbReference type="NCBI Taxonomy" id="120681"/>
    <lineage>
        <taxon>Bacteria</taxon>
        <taxon>Pseudomonadati</taxon>
        <taxon>Pseudomonadota</taxon>
        <taxon>Gammaproteobacteria</taxon>
        <taxon>Chromatiales</taxon>
        <taxon>Chromatiaceae</taxon>
        <taxon>Thioalkalicoccus</taxon>
    </lineage>
</organism>
<name>A0ABV4BCU1_9GAMM</name>
<evidence type="ECO:0000256" key="1">
    <source>
        <dbReference type="ARBA" id="ARBA00004459"/>
    </source>
</evidence>
<evidence type="ECO:0000256" key="5">
    <source>
        <dbReference type="ARBA" id="ARBA00023237"/>
    </source>
</evidence>
<dbReference type="Pfam" id="PF13627">
    <property type="entry name" value="LptM_cons"/>
    <property type="match status" value="1"/>
</dbReference>
<evidence type="ECO:0000256" key="2">
    <source>
        <dbReference type="ARBA" id="ARBA00022729"/>
    </source>
</evidence>
<reference evidence="7 8" key="1">
    <citation type="submission" date="2024-05" db="EMBL/GenBank/DDBJ databases">
        <title>Genome Sequence and Characterization of the New Strain Purple Sulfur Bacterium of Genus Thioalkalicoccus.</title>
        <authorList>
            <person name="Bryantseva I.A."/>
            <person name="Kyndt J.A."/>
            <person name="Imhoff J.F."/>
        </authorList>
    </citation>
    <scope>NUCLEOTIDE SEQUENCE [LARGE SCALE GENOMIC DNA]</scope>
    <source>
        <strain evidence="7 8">Um2</strain>
    </source>
</reference>
<accession>A0ABV4BCU1</accession>
<protein>
    <submittedName>
        <fullName evidence="7">Lipoprotein</fullName>
    </submittedName>
</protein>
<dbReference type="NCBIfam" id="NF047847">
    <property type="entry name" value="SS_mature_LptM"/>
    <property type="match status" value="1"/>
</dbReference>
<comment type="subcellular location">
    <subcellularLocation>
        <location evidence="1">Cell outer membrane</location>
        <topology evidence="1">Lipid-anchor</topology>
    </subcellularLocation>
</comment>
<dbReference type="PROSITE" id="PS51257">
    <property type="entry name" value="PROKAR_LIPOPROTEIN"/>
    <property type="match status" value="1"/>
</dbReference>
<dbReference type="InterPro" id="IPR032831">
    <property type="entry name" value="LptM_cons"/>
</dbReference>